<organism evidence="2">
    <name type="scientific">marine sediment metagenome</name>
    <dbReference type="NCBI Taxonomy" id="412755"/>
    <lineage>
        <taxon>unclassified sequences</taxon>
        <taxon>metagenomes</taxon>
        <taxon>ecological metagenomes</taxon>
    </lineage>
</organism>
<gene>
    <name evidence="2" type="ORF">LCGC14_1685900</name>
</gene>
<dbReference type="Pfam" id="PF22945">
    <property type="entry name" value="LEM-3_GIY-YIG"/>
    <property type="match status" value="1"/>
</dbReference>
<dbReference type="InterPro" id="IPR003611">
    <property type="entry name" value="NUMOD3"/>
</dbReference>
<evidence type="ECO:0000259" key="1">
    <source>
        <dbReference type="PROSITE" id="PS50164"/>
    </source>
</evidence>
<accession>A0A0F9K2T3</accession>
<feature type="domain" description="GIY-YIG" evidence="1">
    <location>
        <begin position="4"/>
        <end position="108"/>
    </location>
</feature>
<dbReference type="GO" id="GO:0003677">
    <property type="term" value="F:DNA binding"/>
    <property type="evidence" value="ECO:0007669"/>
    <property type="project" value="InterPro"/>
</dbReference>
<dbReference type="EMBL" id="LAZR01014676">
    <property type="protein sequence ID" value="KKM16433.1"/>
    <property type="molecule type" value="Genomic_DNA"/>
</dbReference>
<comment type="caution">
    <text evidence="2">The sequence shown here is derived from an EMBL/GenBank/DDBJ whole genome shotgun (WGS) entry which is preliminary data.</text>
</comment>
<evidence type="ECO:0000313" key="2">
    <source>
        <dbReference type="EMBL" id="KKM16433.1"/>
    </source>
</evidence>
<name>A0A0F9K2T3_9ZZZZ</name>
<dbReference type="InterPro" id="IPR000305">
    <property type="entry name" value="GIY-YIG_endonuc"/>
</dbReference>
<protein>
    <recommendedName>
        <fullName evidence="1">GIY-YIG domain-containing protein</fullName>
    </recommendedName>
</protein>
<dbReference type="CDD" id="cd10440">
    <property type="entry name" value="GIY-YIG_COG3680"/>
    <property type="match status" value="1"/>
</dbReference>
<dbReference type="PROSITE" id="PS50164">
    <property type="entry name" value="GIY_YIG"/>
    <property type="match status" value="1"/>
</dbReference>
<reference evidence="2" key="1">
    <citation type="journal article" date="2015" name="Nature">
        <title>Complex archaea that bridge the gap between prokaryotes and eukaryotes.</title>
        <authorList>
            <person name="Spang A."/>
            <person name="Saw J.H."/>
            <person name="Jorgensen S.L."/>
            <person name="Zaremba-Niedzwiedzka K."/>
            <person name="Martijn J."/>
            <person name="Lind A.E."/>
            <person name="van Eijk R."/>
            <person name="Schleper C."/>
            <person name="Guy L."/>
            <person name="Ettema T.J."/>
        </authorList>
    </citation>
    <scope>NUCLEOTIDE SEQUENCE</scope>
</reference>
<proteinExistence type="predicted"/>
<dbReference type="Pfam" id="PF07460">
    <property type="entry name" value="NUMOD3"/>
    <property type="match status" value="2"/>
</dbReference>
<dbReference type="AlphaFoldDB" id="A0A0F9K2T3"/>
<sequence length="277" mass="32232">MKNKTFYVYVYLDPRKLGKYLYGDYFFNYEPFYMGKGKNDRKYDHLKEAKNKSITKGNKHKFYKIKQILNDGLEPIINVIDYFNSAKEALDIEKSMISIIGRRDLKQGPLVNLTDGGRGMLNFSEDVKRKISNSLKGNIPWNKGLKGCYKKETRIKISNSLRGRKGKPLTCEQKQIISQCHKGKIVSWETRRKLSISGKGRVPWNKGKKNVQIAWNKGLHIPRKIYKFIKNGEVLEIKDLKTYCKINGLVYASMIVLNNGKGFYGKKGRYKSYERFL</sequence>